<dbReference type="AlphaFoldDB" id="A0A8J8SXE2"/>
<reference evidence="2" key="1">
    <citation type="submission" date="2019-06" db="EMBL/GenBank/DDBJ databases">
        <authorList>
            <person name="Zheng W."/>
        </authorList>
    </citation>
    <scope>NUCLEOTIDE SEQUENCE</scope>
    <source>
        <strain evidence="2">QDHG01</strain>
    </source>
</reference>
<comment type="caution">
    <text evidence="2">The sequence shown here is derived from an EMBL/GenBank/DDBJ whole genome shotgun (WGS) entry which is preliminary data.</text>
</comment>
<protein>
    <submittedName>
        <fullName evidence="2">Uncharacterized protein</fullName>
    </submittedName>
</protein>
<evidence type="ECO:0000256" key="1">
    <source>
        <dbReference type="SAM" id="MobiDB-lite"/>
    </source>
</evidence>
<dbReference type="Proteomes" id="UP000785679">
    <property type="component" value="Unassembled WGS sequence"/>
</dbReference>
<feature type="region of interest" description="Disordered" evidence="1">
    <location>
        <begin position="89"/>
        <end position="122"/>
    </location>
</feature>
<proteinExistence type="predicted"/>
<dbReference type="EMBL" id="RRYP01017108">
    <property type="protein sequence ID" value="TNV74344.1"/>
    <property type="molecule type" value="Genomic_DNA"/>
</dbReference>
<feature type="compositionally biased region" description="Polar residues" evidence="1">
    <location>
        <begin position="92"/>
        <end position="102"/>
    </location>
</feature>
<evidence type="ECO:0000313" key="3">
    <source>
        <dbReference type="Proteomes" id="UP000785679"/>
    </source>
</evidence>
<feature type="compositionally biased region" description="Low complexity" evidence="1">
    <location>
        <begin position="103"/>
        <end position="119"/>
    </location>
</feature>
<evidence type="ECO:0000313" key="2">
    <source>
        <dbReference type="EMBL" id="TNV74344.1"/>
    </source>
</evidence>
<name>A0A8J8SXE2_HALGN</name>
<organism evidence="2 3">
    <name type="scientific">Halteria grandinella</name>
    <dbReference type="NCBI Taxonomy" id="5974"/>
    <lineage>
        <taxon>Eukaryota</taxon>
        <taxon>Sar</taxon>
        <taxon>Alveolata</taxon>
        <taxon>Ciliophora</taxon>
        <taxon>Intramacronucleata</taxon>
        <taxon>Spirotrichea</taxon>
        <taxon>Stichotrichia</taxon>
        <taxon>Sporadotrichida</taxon>
        <taxon>Halteriidae</taxon>
        <taxon>Halteria</taxon>
    </lineage>
</organism>
<keyword evidence="3" id="KW-1185">Reference proteome</keyword>
<sequence length="166" mass="17604">MWLFIGESLSSTLAVLACSYFDFISKLGYQKLEISKAQISSLNNSCLSSKLIHNNSTFIGSISVEQASANQRLSSDTIVPFDRTKIRGRVGTASQSSIFPTQSTRPSSSASNDSSTSGITLGGEVEKGQSKLLQMGNGNATGNAGTSGQQIDHQLITMNSSEEDIV</sequence>
<accession>A0A8J8SXE2</accession>
<gene>
    <name evidence="2" type="ORF">FGO68_gene7682</name>
</gene>